<feature type="region of interest" description="Disordered" evidence="1">
    <location>
        <begin position="37"/>
        <end position="159"/>
    </location>
</feature>
<reference evidence="2" key="1">
    <citation type="journal article" date="2017" name="Ticks Tick Borne Dis.">
        <title>An insight into the sialome of Hyalomma excavatum.</title>
        <authorList>
            <person name="Ribeiro J.M."/>
            <person name="Slovak M."/>
            <person name="Francischetti I.M."/>
        </authorList>
    </citation>
    <scope>NUCLEOTIDE SEQUENCE</scope>
    <source>
        <strain evidence="2">Samish</strain>
        <tissue evidence="2">Salivary glands</tissue>
    </source>
</reference>
<feature type="compositionally biased region" description="Low complexity" evidence="1">
    <location>
        <begin position="70"/>
        <end position="79"/>
    </location>
</feature>
<evidence type="ECO:0000256" key="1">
    <source>
        <dbReference type="SAM" id="MobiDB-lite"/>
    </source>
</evidence>
<dbReference type="EMBL" id="GEFH01002718">
    <property type="protein sequence ID" value="JAP65863.1"/>
    <property type="molecule type" value="mRNA"/>
</dbReference>
<dbReference type="GO" id="GO:0072669">
    <property type="term" value="C:tRNA-splicing ligase complex"/>
    <property type="evidence" value="ECO:0007669"/>
    <property type="project" value="InterPro"/>
</dbReference>
<feature type="compositionally biased region" description="Basic and acidic residues" evidence="1">
    <location>
        <begin position="90"/>
        <end position="106"/>
    </location>
</feature>
<protein>
    <submittedName>
        <fullName evidence="2">Uncharacterized protein</fullName>
    </submittedName>
</protein>
<dbReference type="InterPro" id="IPR024887">
    <property type="entry name" value="Ashwin"/>
</dbReference>
<dbReference type="GO" id="GO:0048598">
    <property type="term" value="P:embryonic morphogenesis"/>
    <property type="evidence" value="ECO:0007669"/>
    <property type="project" value="InterPro"/>
</dbReference>
<proteinExistence type="evidence at transcript level"/>
<name>A0A131XFC0_9ACAR</name>
<feature type="compositionally biased region" description="Basic residues" evidence="1">
    <location>
        <begin position="149"/>
        <end position="159"/>
    </location>
</feature>
<dbReference type="Pfam" id="PF15323">
    <property type="entry name" value="Ashwin"/>
    <property type="match status" value="1"/>
</dbReference>
<evidence type="ECO:0000313" key="2">
    <source>
        <dbReference type="EMBL" id="JAP65863.1"/>
    </source>
</evidence>
<organism evidence="2">
    <name type="scientific">Hyalomma excavatum</name>
    <dbReference type="NCBI Taxonomy" id="257692"/>
    <lineage>
        <taxon>Eukaryota</taxon>
        <taxon>Metazoa</taxon>
        <taxon>Ecdysozoa</taxon>
        <taxon>Arthropoda</taxon>
        <taxon>Chelicerata</taxon>
        <taxon>Arachnida</taxon>
        <taxon>Acari</taxon>
        <taxon>Parasitiformes</taxon>
        <taxon>Ixodida</taxon>
        <taxon>Ixodoidea</taxon>
        <taxon>Ixodidae</taxon>
        <taxon>Hyalomminae</taxon>
        <taxon>Hyalomma</taxon>
    </lineage>
</organism>
<dbReference type="AlphaFoldDB" id="A0A131XFC0"/>
<sequence length="159" mass="17987">MSSKAIVKILKERYVKHPRLEELDKAALVQLYEKTVLPLPQREYRDTRSGRALSALRERADSRRKRKASQDSSSDSSSTKLRKGSQSRSQNDDDKGRRRPSDPPAKRDRKSGTASSRGEWGSWDEEGKSKSSKKSATNSCHGEGDAPPRKKHRTPITWP</sequence>
<accession>A0A131XFC0</accession>